<dbReference type="Gene3D" id="3.30.470.160">
    <property type="entry name" value="Inositol polyphosphate kinase"/>
    <property type="match status" value="1"/>
</dbReference>
<reference evidence="6 7" key="1">
    <citation type="submission" date="2021-05" db="EMBL/GenBank/DDBJ databases">
        <authorList>
            <person name="Zahm M."/>
            <person name="Klopp C."/>
            <person name="Cabau C."/>
            <person name="Kuhl H."/>
            <person name="Suciu R."/>
            <person name="Ciorpac M."/>
            <person name="Holostenco D."/>
            <person name="Gessner J."/>
            <person name="Wuertz S."/>
            <person name="Hohne C."/>
            <person name="Stock M."/>
            <person name="Gislard M."/>
            <person name="Lluch J."/>
            <person name="Milhes M."/>
            <person name="Lampietro C."/>
            <person name="Lopez Roques C."/>
            <person name="Donnadieu C."/>
            <person name="Du K."/>
            <person name="Schartl M."/>
            <person name="Guiguen Y."/>
        </authorList>
    </citation>
    <scope>NUCLEOTIDE SEQUENCE [LARGE SCALE GENOMIC DNA]</scope>
    <source>
        <strain evidence="6">Hh-F2</strain>
        <tissue evidence="6">Blood</tissue>
    </source>
</reference>
<evidence type="ECO:0000256" key="1">
    <source>
        <dbReference type="ARBA" id="ARBA00007374"/>
    </source>
</evidence>
<dbReference type="InterPro" id="IPR005522">
    <property type="entry name" value="IPK"/>
</dbReference>
<proteinExistence type="inferred from homology"/>
<comment type="caution">
    <text evidence="6">The sequence shown here is derived from an EMBL/GenBank/DDBJ whole genome shotgun (WGS) entry which is preliminary data.</text>
</comment>
<dbReference type="EMBL" id="JAHFZB010000054">
    <property type="protein sequence ID" value="KAK6466711.1"/>
    <property type="molecule type" value="Genomic_DNA"/>
</dbReference>
<evidence type="ECO:0000256" key="3">
    <source>
        <dbReference type="ARBA" id="ARBA00022777"/>
    </source>
</evidence>
<protein>
    <recommendedName>
        <fullName evidence="4">Kinase</fullName>
        <ecNumber evidence="4">2.7.-.-</ecNumber>
    </recommendedName>
</protein>
<comment type="similarity">
    <text evidence="1 4">Belongs to the inositol phosphokinase (IPK) family.</text>
</comment>
<dbReference type="PANTHER" id="PTHR12400">
    <property type="entry name" value="INOSITOL POLYPHOSPHATE KINASE"/>
    <property type="match status" value="1"/>
</dbReference>
<dbReference type="Proteomes" id="UP001369086">
    <property type="component" value="Unassembled WGS sequence"/>
</dbReference>
<evidence type="ECO:0000313" key="6">
    <source>
        <dbReference type="EMBL" id="KAK6466711.1"/>
    </source>
</evidence>
<dbReference type="Pfam" id="PF03770">
    <property type="entry name" value="IPK"/>
    <property type="match status" value="1"/>
</dbReference>
<keyword evidence="3 4" id="KW-0418">Kinase</keyword>
<dbReference type="SUPFAM" id="SSF56104">
    <property type="entry name" value="SAICAR synthase-like"/>
    <property type="match status" value="1"/>
</dbReference>
<keyword evidence="7" id="KW-1185">Reference proteome</keyword>
<evidence type="ECO:0000256" key="2">
    <source>
        <dbReference type="ARBA" id="ARBA00022679"/>
    </source>
</evidence>
<evidence type="ECO:0000256" key="4">
    <source>
        <dbReference type="RuleBase" id="RU363090"/>
    </source>
</evidence>
<gene>
    <name evidence="6" type="ORF">HHUSO_G36013</name>
</gene>
<sequence>MGPALQYFMPRPGPDPRGVALEPFVHQVGGHSCILRFDSGTVCKVLIRREHDVYHSLPADLRPFTAQYRGVVLVRVEQSKTGSILLIAHPAGMNHVSVAGVCCPKRNRGTSWGREGERVRDSAGSPKTRDETLEALKQPYMLRLPLSGCPPRTQDLLAQLNPWARRLYQYRVERLREEGEREFLLLEDLTQGFRLPCVLDVKLGCRQHGEGASLEKQRSQSKKCEQSTSAELGMRVCGMQVFQLDSDQMIFLNKYLGRSLSAEGCRGILGQFFHSGARLRRGVIAGVLTRLGELREIVERQEGYRFYSSSLLILYEGAEPCSVDSVRFDVRLIDFAHTSSPLFSSHDGVTHGGSDAGLLLGLRSLQGMLGEILRQDREGREGLQRPTPL</sequence>
<accession>A0ABR0Y2K7</accession>
<keyword evidence="2 4" id="KW-0808">Transferase</keyword>
<feature type="compositionally biased region" description="Basic and acidic residues" evidence="5">
    <location>
        <begin position="114"/>
        <end position="129"/>
    </location>
</feature>
<evidence type="ECO:0000313" key="7">
    <source>
        <dbReference type="Proteomes" id="UP001369086"/>
    </source>
</evidence>
<name>A0ABR0Y2K7_HUSHU</name>
<evidence type="ECO:0000256" key="5">
    <source>
        <dbReference type="SAM" id="MobiDB-lite"/>
    </source>
</evidence>
<dbReference type="EC" id="2.7.-.-" evidence="4"/>
<dbReference type="InterPro" id="IPR038286">
    <property type="entry name" value="IPK_sf"/>
</dbReference>
<organism evidence="6 7">
    <name type="scientific">Huso huso</name>
    <name type="common">Beluga</name>
    <name type="synonym">Acipenser huso</name>
    <dbReference type="NCBI Taxonomy" id="61971"/>
    <lineage>
        <taxon>Eukaryota</taxon>
        <taxon>Metazoa</taxon>
        <taxon>Chordata</taxon>
        <taxon>Craniata</taxon>
        <taxon>Vertebrata</taxon>
        <taxon>Euteleostomi</taxon>
        <taxon>Actinopterygii</taxon>
        <taxon>Chondrostei</taxon>
        <taxon>Acipenseriformes</taxon>
        <taxon>Acipenseridae</taxon>
        <taxon>Huso</taxon>
    </lineage>
</organism>
<dbReference type="PANTHER" id="PTHR12400:SF21">
    <property type="entry name" value="KINASE"/>
    <property type="match status" value="1"/>
</dbReference>
<feature type="region of interest" description="Disordered" evidence="5">
    <location>
        <begin position="110"/>
        <end position="129"/>
    </location>
</feature>